<keyword evidence="5" id="KW-0460">Magnesium</keyword>
<keyword evidence="2" id="KW-0479">Metal-binding</keyword>
<dbReference type="SMART" id="SM00485">
    <property type="entry name" value="XPGN"/>
    <property type="match status" value="1"/>
</dbReference>
<dbReference type="EMBL" id="MK072492">
    <property type="protein sequence ID" value="AYV86046.1"/>
    <property type="molecule type" value="Genomic_DNA"/>
</dbReference>
<feature type="domain" description="XPG N-terminal" evidence="6">
    <location>
        <begin position="1"/>
        <end position="114"/>
    </location>
</feature>
<keyword evidence="1" id="KW-0540">Nuclease</keyword>
<reference evidence="7" key="1">
    <citation type="submission" date="2018-10" db="EMBL/GenBank/DDBJ databases">
        <title>Hidden diversity of soil giant viruses.</title>
        <authorList>
            <person name="Schulz F."/>
            <person name="Alteio L."/>
            <person name="Goudeau D."/>
            <person name="Ryan E.M."/>
            <person name="Malmstrom R.R."/>
            <person name="Blanchard J."/>
            <person name="Woyke T."/>
        </authorList>
    </citation>
    <scope>NUCLEOTIDE SEQUENCE</scope>
    <source>
        <strain evidence="7">SOV1</strain>
    </source>
</reference>
<gene>
    <name evidence="7" type="ORF">Solivirus4_7</name>
</gene>
<dbReference type="InterPro" id="IPR006085">
    <property type="entry name" value="XPG_DNA_repair_N"/>
</dbReference>
<accession>A0A3G5AFQ9</accession>
<dbReference type="InterPro" id="IPR036279">
    <property type="entry name" value="5-3_exonuclease_C_sf"/>
</dbReference>
<dbReference type="InterPro" id="IPR029060">
    <property type="entry name" value="PIN-like_dom_sf"/>
</dbReference>
<dbReference type="Pfam" id="PF00752">
    <property type="entry name" value="XPG_N"/>
    <property type="match status" value="1"/>
</dbReference>
<organism evidence="7">
    <name type="scientific">Solivirus sp</name>
    <dbReference type="NCBI Taxonomy" id="2487772"/>
    <lineage>
        <taxon>Viruses</taxon>
        <taxon>Pithoviruses</taxon>
    </lineage>
</organism>
<dbReference type="PANTHER" id="PTHR11081">
    <property type="entry name" value="FLAP ENDONUCLEASE FAMILY MEMBER"/>
    <property type="match status" value="1"/>
</dbReference>
<dbReference type="CDD" id="cd09897">
    <property type="entry name" value="H3TH_FEN1-XPG-like"/>
    <property type="match status" value="1"/>
</dbReference>
<dbReference type="InterPro" id="IPR006084">
    <property type="entry name" value="XPG/Rad2"/>
</dbReference>
<dbReference type="PRINTS" id="PR00853">
    <property type="entry name" value="XPGRADSUPER"/>
</dbReference>
<dbReference type="Gene3D" id="3.40.50.1010">
    <property type="entry name" value="5'-nuclease"/>
    <property type="match status" value="1"/>
</dbReference>
<dbReference type="PANTHER" id="PTHR11081:SF9">
    <property type="entry name" value="FLAP ENDONUCLEASE 1"/>
    <property type="match status" value="1"/>
</dbReference>
<protein>
    <submittedName>
        <fullName evidence="7">Flap endonuclease 1</fullName>
    </submittedName>
</protein>
<evidence type="ECO:0000256" key="2">
    <source>
        <dbReference type="ARBA" id="ARBA00022723"/>
    </source>
</evidence>
<name>A0A3G5AFQ9_9VIRU</name>
<dbReference type="Gene3D" id="1.10.150.20">
    <property type="entry name" value="5' to 3' exonuclease, C-terminal subdomain"/>
    <property type="match status" value="1"/>
</dbReference>
<evidence type="ECO:0000256" key="3">
    <source>
        <dbReference type="ARBA" id="ARBA00022759"/>
    </source>
</evidence>
<keyword evidence="4" id="KW-0378">Hydrolase</keyword>
<dbReference type="GO" id="GO:0017108">
    <property type="term" value="F:5'-flap endonuclease activity"/>
    <property type="evidence" value="ECO:0007669"/>
    <property type="project" value="TreeGrafter"/>
</dbReference>
<dbReference type="SUPFAM" id="SSF88723">
    <property type="entry name" value="PIN domain-like"/>
    <property type="match status" value="1"/>
</dbReference>
<proteinExistence type="predicted"/>
<evidence type="ECO:0000313" key="7">
    <source>
        <dbReference type="EMBL" id="AYV86046.1"/>
    </source>
</evidence>
<evidence type="ECO:0000256" key="1">
    <source>
        <dbReference type="ARBA" id="ARBA00022722"/>
    </source>
</evidence>
<dbReference type="SUPFAM" id="SSF47807">
    <property type="entry name" value="5' to 3' exonuclease, C-terminal subdomain"/>
    <property type="match status" value="1"/>
</dbReference>
<evidence type="ECO:0000259" key="6">
    <source>
        <dbReference type="SMART" id="SM00485"/>
    </source>
</evidence>
<evidence type="ECO:0000256" key="4">
    <source>
        <dbReference type="ARBA" id="ARBA00022801"/>
    </source>
</evidence>
<sequence length="350" mass="39438">MGIGSFSDLEKALFPNAVEQVPLEVFSGKRIAIDMNLLCWRMFKKAADIIIKSTNVVTDQVDYAAIEKFGIDKVIQKISTFLQYNITPVCVFDSKPHELKQHAGNKQADQREKDLANFEEAKVELSHMDPILVSRKIIDTYSSRLVSVMRPEHSFMQSIIIILKQLGIPVIMTAEMNLVTKDAEGICATLCMPGNDYCVATFTTDSDYHCYGGNVCITEIEGKKIGGKYRHFATVRSLYKILIECQMTFPMFVDLCIMMGTDFNSNMNNCGVKRNTDLIRKFGSIDAIGQFGRDISCLNHIAVRQMFASTAVRVEGVKCEIDRSLYIGVRDVLTEADLLKYISAFESFRF</sequence>
<dbReference type="Pfam" id="PF00867">
    <property type="entry name" value="XPG_I"/>
    <property type="match status" value="1"/>
</dbReference>
<keyword evidence="3 7" id="KW-0255">Endonuclease</keyword>
<dbReference type="GO" id="GO:0046872">
    <property type="term" value="F:metal ion binding"/>
    <property type="evidence" value="ECO:0007669"/>
    <property type="project" value="UniProtKB-KW"/>
</dbReference>
<evidence type="ECO:0000256" key="5">
    <source>
        <dbReference type="ARBA" id="ARBA00022842"/>
    </source>
</evidence>
<dbReference type="InterPro" id="IPR006086">
    <property type="entry name" value="XPG-I_dom"/>
</dbReference>